<keyword evidence="7" id="KW-1185">Reference proteome</keyword>
<dbReference type="PANTHER" id="PTHR45781:SF2">
    <property type="entry name" value="TOX HIGH MOBILITY GROUP BOX FAMILY MEMBER 4"/>
    <property type="match status" value="1"/>
</dbReference>
<evidence type="ECO:0000256" key="3">
    <source>
        <dbReference type="ARBA" id="ARBA00022454"/>
    </source>
</evidence>
<dbReference type="GO" id="GO:0005694">
    <property type="term" value="C:chromosome"/>
    <property type="evidence" value="ECO:0007669"/>
    <property type="project" value="UniProtKB-SubCell"/>
</dbReference>
<accession>A0A8V5GFY3</accession>
<name>A0A8V5GFY3_MELUD</name>
<dbReference type="Proteomes" id="UP000694405">
    <property type="component" value="Chromosome 30"/>
</dbReference>
<keyword evidence="5" id="KW-0539">Nucleus</keyword>
<evidence type="ECO:0000256" key="4">
    <source>
        <dbReference type="ARBA" id="ARBA00023125"/>
    </source>
</evidence>
<dbReference type="Ensembl" id="ENSMUNT00000027704.1">
    <property type="protein sequence ID" value="ENSMUNP00000031461.1"/>
    <property type="gene ID" value="ENSMUNG00000020303.1"/>
</dbReference>
<dbReference type="GO" id="GO:0005634">
    <property type="term" value="C:nucleus"/>
    <property type="evidence" value="ECO:0007669"/>
    <property type="project" value="UniProtKB-SubCell"/>
</dbReference>
<dbReference type="AlphaFoldDB" id="A0A8V5GFY3"/>
<sequence length="132" mass="13922">MGCLWGSDNFLAITGSAHPFLSGAETFHTPSLGDEEFEIPPIPLDSDVVGHFEDLGGRSWAAGYGKGLWGRIWGGYGVGYGVGMGQDMGGVWGRIWGSMGWVWGVMGGYGGLWGGYGGLWGSMGGIWGVWVV</sequence>
<keyword evidence="3" id="KW-0158">Chromosome</keyword>
<evidence type="ECO:0000256" key="5">
    <source>
        <dbReference type="ARBA" id="ARBA00023242"/>
    </source>
</evidence>
<proteinExistence type="predicted"/>
<comment type="subcellular location">
    <subcellularLocation>
        <location evidence="2">Chromosome</location>
    </subcellularLocation>
    <subcellularLocation>
        <location evidence="1">Nucleus</location>
    </subcellularLocation>
</comment>
<reference evidence="6" key="1">
    <citation type="submission" date="2020-03" db="EMBL/GenBank/DDBJ databases">
        <title>Melopsittacus undulatus (budgerigar) genome, bMelUnd1, maternal haplotype with Z.</title>
        <authorList>
            <person name="Gedman G."/>
            <person name="Mountcastle J."/>
            <person name="Haase B."/>
            <person name="Formenti G."/>
            <person name="Wright T."/>
            <person name="Apodaca J."/>
            <person name="Pelan S."/>
            <person name="Chow W."/>
            <person name="Rhie A."/>
            <person name="Howe K."/>
            <person name="Fedrigo O."/>
            <person name="Jarvis E.D."/>
        </authorList>
    </citation>
    <scope>NUCLEOTIDE SEQUENCE [LARGE SCALE GENOMIC DNA]</scope>
</reference>
<dbReference type="GO" id="GO:0006357">
    <property type="term" value="P:regulation of transcription by RNA polymerase II"/>
    <property type="evidence" value="ECO:0007669"/>
    <property type="project" value="TreeGrafter"/>
</dbReference>
<keyword evidence="4" id="KW-0238">DNA-binding</keyword>
<protein>
    <submittedName>
        <fullName evidence="6">Uncharacterized protein</fullName>
    </submittedName>
</protein>
<organism evidence="6 7">
    <name type="scientific">Melopsittacus undulatus</name>
    <name type="common">Budgerigar</name>
    <name type="synonym">Psittacus undulatus</name>
    <dbReference type="NCBI Taxonomy" id="13146"/>
    <lineage>
        <taxon>Eukaryota</taxon>
        <taxon>Metazoa</taxon>
        <taxon>Chordata</taxon>
        <taxon>Craniata</taxon>
        <taxon>Vertebrata</taxon>
        <taxon>Euteleostomi</taxon>
        <taxon>Archelosauria</taxon>
        <taxon>Archosauria</taxon>
        <taxon>Dinosauria</taxon>
        <taxon>Saurischia</taxon>
        <taxon>Theropoda</taxon>
        <taxon>Coelurosauria</taxon>
        <taxon>Aves</taxon>
        <taxon>Neognathae</taxon>
        <taxon>Neoaves</taxon>
        <taxon>Telluraves</taxon>
        <taxon>Australaves</taxon>
        <taxon>Psittaciformes</taxon>
        <taxon>Psittaculidae</taxon>
        <taxon>Melopsittacus</taxon>
    </lineage>
</organism>
<dbReference type="InterPro" id="IPR051365">
    <property type="entry name" value="TOX_HMG-box_domain"/>
</dbReference>
<dbReference type="GO" id="GO:0031490">
    <property type="term" value="F:chromatin DNA binding"/>
    <property type="evidence" value="ECO:0007669"/>
    <property type="project" value="TreeGrafter"/>
</dbReference>
<evidence type="ECO:0000313" key="6">
    <source>
        <dbReference type="Ensembl" id="ENSMUNP00000031461.1"/>
    </source>
</evidence>
<reference evidence="6" key="3">
    <citation type="submission" date="2025-09" db="UniProtKB">
        <authorList>
            <consortium name="Ensembl"/>
        </authorList>
    </citation>
    <scope>IDENTIFICATION</scope>
</reference>
<evidence type="ECO:0000256" key="1">
    <source>
        <dbReference type="ARBA" id="ARBA00004123"/>
    </source>
</evidence>
<evidence type="ECO:0000256" key="2">
    <source>
        <dbReference type="ARBA" id="ARBA00004286"/>
    </source>
</evidence>
<dbReference type="PANTHER" id="PTHR45781">
    <property type="entry name" value="AGAP000281-PA"/>
    <property type="match status" value="1"/>
</dbReference>
<evidence type="ECO:0000313" key="7">
    <source>
        <dbReference type="Proteomes" id="UP000694405"/>
    </source>
</evidence>
<reference evidence="6" key="2">
    <citation type="submission" date="2025-08" db="UniProtKB">
        <authorList>
            <consortium name="Ensembl"/>
        </authorList>
    </citation>
    <scope>IDENTIFICATION</scope>
</reference>